<dbReference type="EMBL" id="CABIKO010000034">
    <property type="protein sequence ID" value="VVA19025.1"/>
    <property type="molecule type" value="Genomic_DNA"/>
</dbReference>
<name>A0A5E4ETH4_PRUDU</name>
<dbReference type="InParanoid" id="A0A5E4ETH4"/>
<dbReference type="Pfam" id="PF14223">
    <property type="entry name" value="Retrotran_gag_2"/>
    <property type="match status" value="1"/>
</dbReference>
<reference evidence="4" key="2">
    <citation type="journal article" date="2020" name="Plant J.">
        <title>Transposons played a major role in the diversification between the closely related almond and peach genomes: results from the almond genome sequence.</title>
        <authorList>
            <person name="Alioto T."/>
            <person name="Alexiou K.G."/>
            <person name="Bardil A."/>
            <person name="Barteri F."/>
            <person name="Castanera R."/>
            <person name="Cruz F."/>
            <person name="Dhingra A."/>
            <person name="Duval H."/>
            <person name="Fernandez I Marti A."/>
            <person name="Frias L."/>
            <person name="Galan B."/>
            <person name="Garcia J.L."/>
            <person name="Howad W."/>
            <person name="Gomez-Garrido J."/>
            <person name="Gut M."/>
            <person name="Julca I."/>
            <person name="Morata J."/>
            <person name="Puigdomenech P."/>
            <person name="Ribeca P."/>
            <person name="Rubio Cabetas M.J."/>
            <person name="Vlasova A."/>
            <person name="Wirthensohn M."/>
            <person name="Garcia-Mas J."/>
            <person name="Gabaldon T."/>
            <person name="Casacuberta J.M."/>
            <person name="Arus P."/>
        </authorList>
    </citation>
    <scope>NUCLEOTIDE SEQUENCE [LARGE SCALE GENOMIC DNA]</scope>
    <source>
        <strain evidence="4">cv. Texas</strain>
    </source>
</reference>
<evidence type="ECO:0000313" key="4">
    <source>
        <dbReference type="Proteomes" id="UP000327085"/>
    </source>
</evidence>
<evidence type="ECO:0000313" key="3">
    <source>
        <dbReference type="EMBL" id="VVA19025.1"/>
    </source>
</evidence>
<protein>
    <recommendedName>
        <fullName evidence="1">Retrotransposon Copia-like N-terminal domain-containing protein</fullName>
    </recommendedName>
</protein>
<dbReference type="Gramene" id="VVA19025">
    <property type="protein sequence ID" value="VVA19025"/>
    <property type="gene ID" value="Prudul26B035452"/>
</dbReference>
<reference evidence="2 5" key="3">
    <citation type="journal article" date="2022" name="G3 (Bethesda)">
        <title>Whole-genome sequence and methylome profiling of the almond [Prunus dulcis (Mill.) D.A. Webb] cultivar 'Nonpareil'.</title>
        <authorList>
            <person name="D'Amico-Willman K.M."/>
            <person name="Ouma W.Z."/>
            <person name="Meulia T."/>
            <person name="Sideli G.M."/>
            <person name="Gradziel T.M."/>
            <person name="Fresnedo-Ramirez J."/>
        </authorList>
    </citation>
    <scope>NUCLEOTIDE SEQUENCE [LARGE SCALE GENOMIC DNA]</scope>
    <source>
        <strain evidence="2">Clone GOH B32 T37-40</strain>
    </source>
</reference>
<dbReference type="PANTHER" id="PTHR47481:SF31">
    <property type="entry name" value="OS01G0873500 PROTEIN"/>
    <property type="match status" value="1"/>
</dbReference>
<keyword evidence="5" id="KW-1185">Reference proteome</keyword>
<dbReference type="EMBL" id="JAJFAZ020000003">
    <property type="protein sequence ID" value="KAI5340570.1"/>
    <property type="molecule type" value="Genomic_DNA"/>
</dbReference>
<dbReference type="Pfam" id="PF14244">
    <property type="entry name" value="Retrotran_gag_3"/>
    <property type="match status" value="1"/>
</dbReference>
<dbReference type="Proteomes" id="UP000327085">
    <property type="component" value="Chromosome 3"/>
</dbReference>
<dbReference type="PANTHER" id="PTHR47481">
    <property type="match status" value="1"/>
</dbReference>
<evidence type="ECO:0000259" key="1">
    <source>
        <dbReference type="Pfam" id="PF14244"/>
    </source>
</evidence>
<organism evidence="3 4">
    <name type="scientific">Prunus dulcis</name>
    <name type="common">Almond</name>
    <name type="synonym">Amygdalus dulcis</name>
    <dbReference type="NCBI Taxonomy" id="3755"/>
    <lineage>
        <taxon>Eukaryota</taxon>
        <taxon>Viridiplantae</taxon>
        <taxon>Streptophyta</taxon>
        <taxon>Embryophyta</taxon>
        <taxon>Tracheophyta</taxon>
        <taxon>Spermatophyta</taxon>
        <taxon>Magnoliopsida</taxon>
        <taxon>eudicotyledons</taxon>
        <taxon>Gunneridae</taxon>
        <taxon>Pentapetalae</taxon>
        <taxon>rosids</taxon>
        <taxon>fabids</taxon>
        <taxon>Rosales</taxon>
        <taxon>Rosaceae</taxon>
        <taxon>Amygdaloideae</taxon>
        <taxon>Amygdaleae</taxon>
        <taxon>Prunus</taxon>
    </lineage>
</organism>
<feature type="domain" description="Retrotransposon Copia-like N-terminal" evidence="1">
    <location>
        <begin position="19"/>
        <end position="55"/>
    </location>
</feature>
<evidence type="ECO:0000313" key="2">
    <source>
        <dbReference type="EMBL" id="KAI5340570.1"/>
    </source>
</evidence>
<reference evidence="3" key="1">
    <citation type="submission" date="2019-07" db="EMBL/GenBank/DDBJ databases">
        <authorList>
            <person name="Alioto T."/>
            <person name="Alioto T."/>
            <person name="Gomez Garrido J."/>
        </authorList>
    </citation>
    <scope>NUCLEOTIDE SEQUENCE</scope>
</reference>
<sequence length="118" mass="13254">MGKNSVTPLDLLHNACDYITLKLDESNYVQWSYQVEKFLEVHRLSGFLDGIVVAPTDSNNGNSKEWEAIDTTILNFVAASLSDDAFSEMINCHSATEAWTTLTDRYTSISERGRENQS</sequence>
<accession>A0A5E4ETH4</accession>
<dbReference type="InterPro" id="IPR029472">
    <property type="entry name" value="Copia-like_N"/>
</dbReference>
<dbReference type="Proteomes" id="UP001054821">
    <property type="component" value="Chromosome 3"/>
</dbReference>
<dbReference type="AlphaFoldDB" id="A0A5E4ETH4"/>
<gene>
    <name evidence="3" type="ORF">ALMOND_2B035452</name>
    <name evidence="2" type="ORF">L3X38_019844</name>
</gene>
<proteinExistence type="predicted"/>
<evidence type="ECO:0000313" key="5">
    <source>
        <dbReference type="Proteomes" id="UP001054821"/>
    </source>
</evidence>